<protein>
    <submittedName>
        <fullName evidence="1">DUF5694 domain-containing protein</fullName>
    </submittedName>
</protein>
<dbReference type="RefSeq" id="WP_153042302.1">
    <property type="nucleotide sequence ID" value="NZ_JBHSYQ010000008.1"/>
</dbReference>
<dbReference type="Proteomes" id="UP001596405">
    <property type="component" value="Unassembled WGS sequence"/>
</dbReference>
<evidence type="ECO:0000313" key="1">
    <source>
        <dbReference type="EMBL" id="MFC6998834.1"/>
    </source>
</evidence>
<keyword evidence="2" id="KW-1185">Reference proteome</keyword>
<organism evidence="1 2">
    <name type="scientific">Rufibacter roseus</name>
    <dbReference type="NCBI Taxonomy" id="1567108"/>
    <lineage>
        <taxon>Bacteria</taxon>
        <taxon>Pseudomonadati</taxon>
        <taxon>Bacteroidota</taxon>
        <taxon>Cytophagia</taxon>
        <taxon>Cytophagales</taxon>
        <taxon>Hymenobacteraceae</taxon>
        <taxon>Rufibacter</taxon>
    </lineage>
</organism>
<dbReference type="Pfam" id="PF18950">
    <property type="entry name" value="DUF5694"/>
    <property type="match status" value="1"/>
</dbReference>
<gene>
    <name evidence="1" type="ORF">ACFQHR_14450</name>
</gene>
<dbReference type="InterPro" id="IPR043749">
    <property type="entry name" value="DUF5694"/>
</dbReference>
<proteinExistence type="predicted"/>
<sequence>MLTFSSYSPFIKFLLFLCLYSCATLRGWAQQEPLEIVIVASAHQNTQAPEKLRPVVEKLKKYNPDMVFGEYLSAPDLKAALEKGYYNKKNDEKRMAYLLSLTHKRGKNASKKISKAYQALAKNENLHQIRMQLARDLYLNHDRGNGEYQLYVLETQLKERFLEKEQSAYTNMFGASDSLKKQGLVRVNSEYQKIYFPLVYELKHAQIYPMDCQKYDNNWNQAWGSAMVKMQELEKKAKADSTSAEGQTFKRINTFFETGWKEAYTNKLSGYAFMNSAEYARMDAAQNFYGGPAFYGSAGFPTEEVKQMIYYWNLRNQGMCENVVRQAREKGAKKVVVAVGSSHRSWMEEIFKTMPDVKIVYYNQL</sequence>
<evidence type="ECO:0000313" key="2">
    <source>
        <dbReference type="Proteomes" id="UP001596405"/>
    </source>
</evidence>
<reference evidence="2" key="1">
    <citation type="journal article" date="2019" name="Int. J. Syst. Evol. Microbiol.">
        <title>The Global Catalogue of Microorganisms (GCM) 10K type strain sequencing project: providing services to taxonomists for standard genome sequencing and annotation.</title>
        <authorList>
            <consortium name="The Broad Institute Genomics Platform"/>
            <consortium name="The Broad Institute Genome Sequencing Center for Infectious Disease"/>
            <person name="Wu L."/>
            <person name="Ma J."/>
        </authorList>
    </citation>
    <scope>NUCLEOTIDE SEQUENCE [LARGE SCALE GENOMIC DNA]</scope>
    <source>
        <strain evidence="2">CGMCC 4.7393</strain>
    </source>
</reference>
<name>A0ABW2DQ76_9BACT</name>
<dbReference type="EMBL" id="JBHSYQ010000008">
    <property type="protein sequence ID" value="MFC6998834.1"/>
    <property type="molecule type" value="Genomic_DNA"/>
</dbReference>
<comment type="caution">
    <text evidence="1">The sequence shown here is derived from an EMBL/GenBank/DDBJ whole genome shotgun (WGS) entry which is preliminary data.</text>
</comment>
<accession>A0ABW2DQ76</accession>